<reference evidence="3 4" key="1">
    <citation type="submission" date="2016-11" db="EMBL/GenBank/DDBJ databases">
        <authorList>
            <person name="Jaros S."/>
            <person name="Januszkiewicz K."/>
            <person name="Wedrychowicz H."/>
        </authorList>
    </citation>
    <scope>NUCLEOTIDE SEQUENCE [LARGE SCALE GENOMIC DNA]</scope>
    <source>
        <strain evidence="3 4">CECT 7868</strain>
    </source>
</reference>
<dbReference type="PANTHER" id="PTHR38105">
    <property type="entry name" value="OUTER MEMBRANE PROTEIN-RELATED-RELATED"/>
    <property type="match status" value="1"/>
</dbReference>
<gene>
    <name evidence="3" type="primary">kdgM</name>
    <name evidence="3" type="ORF">VA7868_04109</name>
</gene>
<dbReference type="OrthoDB" id="5817226at2"/>
<dbReference type="PANTHER" id="PTHR38105:SF5">
    <property type="entry name" value="OUTER MEMBRANE PROTEIN"/>
    <property type="match status" value="1"/>
</dbReference>
<dbReference type="Pfam" id="PF06178">
    <property type="entry name" value="KdgM"/>
    <property type="match status" value="1"/>
</dbReference>
<accession>A0A1M6D106</accession>
<dbReference type="AlphaFoldDB" id="A0A1M6D106"/>
<proteinExistence type="predicted"/>
<evidence type="ECO:0000256" key="2">
    <source>
        <dbReference type="SAM" id="SignalP"/>
    </source>
</evidence>
<evidence type="ECO:0000313" key="3">
    <source>
        <dbReference type="EMBL" id="SHI66791.1"/>
    </source>
</evidence>
<protein>
    <submittedName>
        <fullName evidence="3">Oligogalacturonate-specific porin KdgM</fullName>
    </submittedName>
</protein>
<dbReference type="InterPro" id="IPR053713">
    <property type="entry name" value="Bact_OM_Channel_sf"/>
</dbReference>
<dbReference type="InterPro" id="IPR009331">
    <property type="entry name" value="Oligogalacturonate-sp_porin"/>
</dbReference>
<feature type="chain" id="PRO_5012341649" evidence="2">
    <location>
        <begin position="22"/>
        <end position="244"/>
    </location>
</feature>
<name>A0A1M6D106_9VIBR</name>
<dbReference type="EMBL" id="FQXZ01000046">
    <property type="protein sequence ID" value="SHI66791.1"/>
    <property type="molecule type" value="Genomic_DNA"/>
</dbReference>
<dbReference type="GO" id="GO:0015288">
    <property type="term" value="F:porin activity"/>
    <property type="evidence" value="ECO:0007669"/>
    <property type="project" value="TreeGrafter"/>
</dbReference>
<evidence type="ECO:0000256" key="1">
    <source>
        <dbReference type="ARBA" id="ARBA00022729"/>
    </source>
</evidence>
<dbReference type="SUPFAM" id="SSF56935">
    <property type="entry name" value="Porins"/>
    <property type="match status" value="1"/>
</dbReference>
<dbReference type="Proteomes" id="UP000184608">
    <property type="component" value="Unassembled WGS sequence"/>
</dbReference>
<dbReference type="RefSeq" id="WP_073605712.1">
    <property type="nucleotide sequence ID" value="NZ_FQXZ01000046.1"/>
</dbReference>
<sequence>MKRKILVSAVLLGLTSLAAQAATLDVRHEFVPRYDGQKASHADRFQVTHRFKNGIGFGLEAKWSSGNEDAFGEQKGNGNQANVSYVYKINDKWSLKPQYKWESKSDRVGHQFNLTLGYKVNSDWSVSFRHRYHYENKVDARNGHYNRWTFGAGYGGVENWKFGASLDYTFNEDASGPRWEDKKSWFSELNFKGEYKGLESGWRPYAEIGFKPYKSGDKYEFNGDMVSANDKWRPRFRVGVKYNF</sequence>
<dbReference type="Gene3D" id="2.40.160.40">
    <property type="entry name" value="monomeric porin ompg"/>
    <property type="match status" value="1"/>
</dbReference>
<dbReference type="STRING" id="1216006.VA7868_04109"/>
<organism evidence="3 4">
    <name type="scientific">Vibrio aerogenes CECT 7868</name>
    <dbReference type="NCBI Taxonomy" id="1216006"/>
    <lineage>
        <taxon>Bacteria</taxon>
        <taxon>Pseudomonadati</taxon>
        <taxon>Pseudomonadota</taxon>
        <taxon>Gammaproteobacteria</taxon>
        <taxon>Vibrionales</taxon>
        <taxon>Vibrionaceae</taxon>
        <taxon>Vibrio</taxon>
    </lineage>
</organism>
<evidence type="ECO:0000313" key="4">
    <source>
        <dbReference type="Proteomes" id="UP000184608"/>
    </source>
</evidence>
<dbReference type="GO" id="GO:0015772">
    <property type="term" value="P:oligosaccharide transport"/>
    <property type="evidence" value="ECO:0007669"/>
    <property type="project" value="TreeGrafter"/>
</dbReference>
<keyword evidence="1 2" id="KW-0732">Signal</keyword>
<dbReference type="GO" id="GO:0009279">
    <property type="term" value="C:cell outer membrane"/>
    <property type="evidence" value="ECO:0007669"/>
    <property type="project" value="TreeGrafter"/>
</dbReference>
<feature type="signal peptide" evidence="2">
    <location>
        <begin position="1"/>
        <end position="21"/>
    </location>
</feature>
<keyword evidence="4" id="KW-1185">Reference proteome</keyword>